<dbReference type="AlphaFoldDB" id="A0A5B7HD07"/>
<comment type="caution">
    <text evidence="1">The sequence shown here is derived from an EMBL/GenBank/DDBJ whole genome shotgun (WGS) entry which is preliminary data.</text>
</comment>
<dbReference type="Proteomes" id="UP000324222">
    <property type="component" value="Unassembled WGS sequence"/>
</dbReference>
<evidence type="ECO:0000313" key="2">
    <source>
        <dbReference type="Proteomes" id="UP000324222"/>
    </source>
</evidence>
<evidence type="ECO:0000313" key="1">
    <source>
        <dbReference type="EMBL" id="MPC68023.1"/>
    </source>
</evidence>
<gene>
    <name evidence="1" type="ORF">E2C01_062213</name>
</gene>
<proteinExistence type="predicted"/>
<protein>
    <submittedName>
        <fullName evidence="1">Uncharacterized protein</fullName>
    </submittedName>
</protein>
<name>A0A5B7HD07_PORTR</name>
<organism evidence="1 2">
    <name type="scientific">Portunus trituberculatus</name>
    <name type="common">Swimming crab</name>
    <name type="synonym">Neptunus trituberculatus</name>
    <dbReference type="NCBI Taxonomy" id="210409"/>
    <lineage>
        <taxon>Eukaryota</taxon>
        <taxon>Metazoa</taxon>
        <taxon>Ecdysozoa</taxon>
        <taxon>Arthropoda</taxon>
        <taxon>Crustacea</taxon>
        <taxon>Multicrustacea</taxon>
        <taxon>Malacostraca</taxon>
        <taxon>Eumalacostraca</taxon>
        <taxon>Eucarida</taxon>
        <taxon>Decapoda</taxon>
        <taxon>Pleocyemata</taxon>
        <taxon>Brachyura</taxon>
        <taxon>Eubrachyura</taxon>
        <taxon>Portunoidea</taxon>
        <taxon>Portunidae</taxon>
        <taxon>Portuninae</taxon>
        <taxon>Portunus</taxon>
    </lineage>
</organism>
<keyword evidence="2" id="KW-1185">Reference proteome</keyword>
<reference evidence="1 2" key="1">
    <citation type="submission" date="2019-05" db="EMBL/GenBank/DDBJ databases">
        <title>Another draft genome of Portunus trituberculatus and its Hox gene families provides insights of decapod evolution.</title>
        <authorList>
            <person name="Jeong J.-H."/>
            <person name="Song I."/>
            <person name="Kim S."/>
            <person name="Choi T."/>
            <person name="Kim D."/>
            <person name="Ryu S."/>
            <person name="Kim W."/>
        </authorList>
    </citation>
    <scope>NUCLEOTIDE SEQUENCE [LARGE SCALE GENOMIC DNA]</scope>
    <source>
        <tissue evidence="1">Muscle</tissue>
    </source>
</reference>
<sequence>MTCVPFILISELYATFLPFLFHRFLSLNEPRAAHPSTHTHRSEVYMSQNEDRQRWVGGKVDNLNLETMCTQI</sequence>
<dbReference type="EMBL" id="VSRR010027134">
    <property type="protein sequence ID" value="MPC68023.1"/>
    <property type="molecule type" value="Genomic_DNA"/>
</dbReference>
<accession>A0A5B7HD07</accession>